<dbReference type="Pfam" id="PF00781">
    <property type="entry name" value="DAGK_cat"/>
    <property type="match status" value="1"/>
</dbReference>
<dbReference type="GO" id="GO:0005737">
    <property type="term" value="C:cytoplasm"/>
    <property type="evidence" value="ECO:0007669"/>
    <property type="project" value="TreeGrafter"/>
</dbReference>
<dbReference type="GO" id="GO:0016773">
    <property type="term" value="F:phosphotransferase activity, alcohol group as acceptor"/>
    <property type="evidence" value="ECO:0007669"/>
    <property type="project" value="UniProtKB-ARBA"/>
</dbReference>
<dbReference type="EMBL" id="GG686286">
    <property type="protein sequence ID" value="EEQ98749.1"/>
    <property type="molecule type" value="Genomic_DNA"/>
</dbReference>
<protein>
    <submittedName>
        <fullName evidence="2">Sphingosine kinase, putative</fullName>
    </submittedName>
</protein>
<reference evidence="2 3" key="1">
    <citation type="submission" date="2008-07" db="EMBL/GenBank/DDBJ databases">
        <authorList>
            <person name="El-Sayed N."/>
            <person name="Caler E."/>
            <person name="Inman J."/>
            <person name="Amedeo P."/>
            <person name="Hass B."/>
            <person name="Wortman J."/>
        </authorList>
    </citation>
    <scope>NUCLEOTIDE SEQUENCE [LARGE SCALE GENOMIC DNA]</scope>
    <source>
        <strain evidence="3">ATCC 50983 / TXsc</strain>
    </source>
</reference>
<dbReference type="InterPro" id="IPR001206">
    <property type="entry name" value="Diacylglycerol_kinase_cat_dom"/>
</dbReference>
<dbReference type="GO" id="GO:0046512">
    <property type="term" value="P:sphingosine biosynthetic process"/>
    <property type="evidence" value="ECO:0007669"/>
    <property type="project" value="TreeGrafter"/>
</dbReference>
<keyword evidence="3" id="KW-1185">Reference proteome</keyword>
<dbReference type="InParanoid" id="C5LWX1"/>
<keyword evidence="2" id="KW-0808">Transferase</keyword>
<evidence type="ECO:0000313" key="3">
    <source>
        <dbReference type="Proteomes" id="UP000007800"/>
    </source>
</evidence>
<dbReference type="SMART" id="SM00046">
    <property type="entry name" value="DAGKc"/>
    <property type="match status" value="1"/>
</dbReference>
<evidence type="ECO:0000259" key="1">
    <source>
        <dbReference type="PROSITE" id="PS50146"/>
    </source>
</evidence>
<dbReference type="PROSITE" id="PS50146">
    <property type="entry name" value="DAGK"/>
    <property type="match status" value="1"/>
</dbReference>
<sequence>MDLLADFFKSHFGYRSKPRGKQGAELEDALVVLEDESIVVRAVTSGRVYDALLFEDVVAVNYGDSSLEITVLEIRQKGCTCSAGRQRRDIVLERFDRWEETQCPTKTRALVIINPASGKGDALDLYTNKAKPLLDLCQDRFIVQEVVSESAEHTREVAVESAGNFDAFIFCGGDGLVHDFLQAIFKLPHYRDILHRVTLGFLPGGSGNGLACSCAYATEDCDNMAVDPKAIVGDFQVALRLILRGKTSPLDAAVFDVLDRETRECKVTLLASLNAAFGLFSDVDLGSEHLRFLGDTRFHVYALWRIISLRKYAARVSYIEACDLPHGQQLLESLPDESSPLWQYAEEGEFAGVTLSNLSHMGPGMMIAPGRKLGDGSWTMCWLPYKSSSFGTLVKGLTKMEMGTHTEMSHLWKEKSVVAWKIEPANKQSEITGEGATVDGEAVPRGILCGYVLPRLMNVYASQGSVVQSDGH</sequence>
<dbReference type="OrthoDB" id="3853857at2759"/>
<dbReference type="PANTHER" id="PTHR12358:SF31">
    <property type="entry name" value="ACYLGLYCEROL KINASE, MITOCHONDRIAL"/>
    <property type="match status" value="1"/>
</dbReference>
<dbReference type="GeneID" id="9062760"/>
<organism evidence="3">
    <name type="scientific">Perkinsus marinus (strain ATCC 50983 / TXsc)</name>
    <dbReference type="NCBI Taxonomy" id="423536"/>
    <lineage>
        <taxon>Eukaryota</taxon>
        <taxon>Sar</taxon>
        <taxon>Alveolata</taxon>
        <taxon>Perkinsozoa</taxon>
        <taxon>Perkinsea</taxon>
        <taxon>Perkinsida</taxon>
        <taxon>Perkinsidae</taxon>
        <taxon>Perkinsus</taxon>
    </lineage>
</organism>
<dbReference type="SUPFAM" id="SSF111331">
    <property type="entry name" value="NAD kinase/diacylglycerol kinase-like"/>
    <property type="match status" value="1"/>
</dbReference>
<dbReference type="InterPro" id="IPR017438">
    <property type="entry name" value="ATP-NAD_kinase_N"/>
</dbReference>
<dbReference type="PANTHER" id="PTHR12358">
    <property type="entry name" value="SPHINGOSINE KINASE"/>
    <property type="match status" value="1"/>
</dbReference>
<dbReference type="Proteomes" id="UP000007800">
    <property type="component" value="Unassembled WGS sequence"/>
</dbReference>
<dbReference type="OMA" id="CYMAYDK"/>
<dbReference type="Gene3D" id="3.40.50.10330">
    <property type="entry name" value="Probable inorganic polyphosphate/atp-NAD kinase, domain 1"/>
    <property type="match status" value="1"/>
</dbReference>
<gene>
    <name evidence="2" type="ORF">Pmar_PMAR027233</name>
</gene>
<proteinExistence type="predicted"/>
<dbReference type="Gene3D" id="2.60.200.40">
    <property type="match status" value="1"/>
</dbReference>
<dbReference type="InterPro" id="IPR016064">
    <property type="entry name" value="NAD/diacylglycerol_kinase_sf"/>
</dbReference>
<dbReference type="AlphaFoldDB" id="C5LWX1"/>
<dbReference type="InterPro" id="IPR050187">
    <property type="entry name" value="Lipid_Phosphate_FormReg"/>
</dbReference>
<evidence type="ECO:0000313" key="2">
    <source>
        <dbReference type="EMBL" id="EEQ98749.1"/>
    </source>
</evidence>
<name>C5LWX1_PERM5</name>
<keyword evidence="2" id="KW-0418">Kinase</keyword>
<dbReference type="RefSeq" id="XP_002766032.1">
    <property type="nucleotide sequence ID" value="XM_002765986.1"/>
</dbReference>
<dbReference type="GO" id="GO:0016020">
    <property type="term" value="C:membrane"/>
    <property type="evidence" value="ECO:0007669"/>
    <property type="project" value="TreeGrafter"/>
</dbReference>
<accession>C5LWX1</accession>
<dbReference type="GO" id="GO:0001727">
    <property type="term" value="F:lipid kinase activity"/>
    <property type="evidence" value="ECO:0007669"/>
    <property type="project" value="TreeGrafter"/>
</dbReference>
<feature type="domain" description="DAGKc" evidence="1">
    <location>
        <begin position="104"/>
        <end position="259"/>
    </location>
</feature>